<dbReference type="OrthoDB" id="9769871at2"/>
<evidence type="ECO:0000256" key="8">
    <source>
        <dbReference type="ARBA" id="ARBA00023288"/>
    </source>
</evidence>
<evidence type="ECO:0000256" key="3">
    <source>
        <dbReference type="ARBA" id="ARBA00022448"/>
    </source>
</evidence>
<keyword evidence="6" id="KW-0472">Membrane</keyword>
<evidence type="ECO:0000256" key="2">
    <source>
        <dbReference type="ARBA" id="ARBA00008610"/>
    </source>
</evidence>
<organism evidence="11 12">
    <name type="scientific">Sediminispirochaeta smaragdinae (strain DSM 11293 / JCM 15392 / SEBR 4228)</name>
    <name type="common">Spirochaeta smaragdinae</name>
    <dbReference type="NCBI Taxonomy" id="573413"/>
    <lineage>
        <taxon>Bacteria</taxon>
        <taxon>Pseudomonadati</taxon>
        <taxon>Spirochaetota</taxon>
        <taxon>Spirochaetia</taxon>
        <taxon>Spirochaetales</taxon>
        <taxon>Spirochaetaceae</taxon>
        <taxon>Sediminispirochaeta</taxon>
    </lineage>
</organism>
<evidence type="ECO:0000256" key="5">
    <source>
        <dbReference type="ARBA" id="ARBA00022729"/>
    </source>
</evidence>
<dbReference type="STRING" id="573413.Spirs_0118"/>
<dbReference type="PANTHER" id="PTHR34296:SF2">
    <property type="entry name" value="ABC TRANSPORTER GUANOSINE-BINDING PROTEIN NUPN"/>
    <property type="match status" value="1"/>
</dbReference>
<feature type="chain" id="PRO_5003150654" evidence="9">
    <location>
        <begin position="24"/>
        <end position="328"/>
    </location>
</feature>
<dbReference type="HOGENOM" id="CLU_038813_1_1_12"/>
<gene>
    <name evidence="11" type="ordered locus">Spirs_0118</name>
</gene>
<dbReference type="PROSITE" id="PS51257">
    <property type="entry name" value="PROKAR_LIPOPROTEIN"/>
    <property type="match status" value="1"/>
</dbReference>
<dbReference type="InterPro" id="IPR028082">
    <property type="entry name" value="Peripla_BP_I"/>
</dbReference>
<comment type="similarity">
    <text evidence="2">Belongs to the BMP lipoprotein family.</text>
</comment>
<dbReference type="eggNOG" id="COG1744">
    <property type="taxonomic scope" value="Bacteria"/>
</dbReference>
<accession>E1R8D2</accession>
<dbReference type="Proteomes" id="UP000002318">
    <property type="component" value="Chromosome"/>
</dbReference>
<evidence type="ECO:0000256" key="4">
    <source>
        <dbReference type="ARBA" id="ARBA00022475"/>
    </source>
</evidence>
<dbReference type="EMBL" id="CP002116">
    <property type="protein sequence ID" value="ADK79276.1"/>
    <property type="molecule type" value="Genomic_DNA"/>
</dbReference>
<evidence type="ECO:0000313" key="12">
    <source>
        <dbReference type="Proteomes" id="UP000002318"/>
    </source>
</evidence>
<keyword evidence="4" id="KW-1003">Cell membrane</keyword>
<reference evidence="11 12" key="1">
    <citation type="journal article" date="2010" name="Stand. Genomic Sci.">
        <title>Complete genome sequence of Spirochaeta smaragdinae type strain (SEBR 4228).</title>
        <authorList>
            <person name="Mavromatis K."/>
            <person name="Yasawong M."/>
            <person name="Chertkov O."/>
            <person name="Lapidus A."/>
            <person name="Lucas S."/>
            <person name="Nolan M."/>
            <person name="Del Rio T.G."/>
            <person name="Tice H."/>
            <person name="Cheng J.F."/>
            <person name="Pitluck S."/>
            <person name="Liolios K."/>
            <person name="Ivanova N."/>
            <person name="Tapia R."/>
            <person name="Han C."/>
            <person name="Bruce D."/>
            <person name="Goodwin L."/>
            <person name="Pati A."/>
            <person name="Chen A."/>
            <person name="Palaniappan K."/>
            <person name="Land M."/>
            <person name="Hauser L."/>
            <person name="Chang Y.J."/>
            <person name="Jeffries C.D."/>
            <person name="Detter J.C."/>
            <person name="Rohde M."/>
            <person name="Brambilla E."/>
            <person name="Spring S."/>
            <person name="Goker M."/>
            <person name="Sikorski J."/>
            <person name="Woyke T."/>
            <person name="Bristow J."/>
            <person name="Eisen J.A."/>
            <person name="Markowitz V."/>
            <person name="Hugenholtz P."/>
            <person name="Klenk H.P."/>
            <person name="Kyrpides N.C."/>
        </authorList>
    </citation>
    <scope>NUCLEOTIDE SEQUENCE [LARGE SCALE GENOMIC DNA]</scope>
    <source>
        <strain evidence="12">DSM 11293 / JCM 15392 / SEBR 4228</strain>
    </source>
</reference>
<dbReference type="SUPFAM" id="SSF53822">
    <property type="entry name" value="Periplasmic binding protein-like I"/>
    <property type="match status" value="1"/>
</dbReference>
<dbReference type="Gene3D" id="3.40.50.2300">
    <property type="match status" value="2"/>
</dbReference>
<dbReference type="AlphaFoldDB" id="E1R8D2"/>
<dbReference type="GO" id="GO:0005886">
    <property type="term" value="C:plasma membrane"/>
    <property type="evidence" value="ECO:0007669"/>
    <property type="project" value="UniProtKB-SubCell"/>
</dbReference>
<dbReference type="InterPro" id="IPR003760">
    <property type="entry name" value="PnrA-like"/>
</dbReference>
<feature type="signal peptide" evidence="9">
    <location>
        <begin position="1"/>
        <end position="23"/>
    </location>
</feature>
<sequence length="328" mass="34827">MKNLKLAVVLVLLSVLVFGGCQGSSDDKDAGTKSAESKLKVAMVLPGLKTDEAFNQFTYEGMMRAAEDLDIETAFVEEVKQDEQIEVIRQFAQQGYDIIIGQGGQFGEALQTVAKEYPDQEFVFSVATDTGGVPNLTAVTVSYSHAGYIAGIMAGQMTKNNKVAMILGEWYTPHRQMWESFQKGVAASGKDVEVKSVATGSWSDVNKAREASLALIADGVDVLLPVLDAAYVGVLSAAQDSDDVLVVGSVLDMAKVAPEVVVGSVVYNWNELGYQEATGEITDGGTHILGIKENGITPVLNDLLSDEGKTAVEDAIAGLKAGNIDILP</sequence>
<dbReference type="CDD" id="cd06304">
    <property type="entry name" value="PBP1_BmpA_Med_PnrA-like"/>
    <property type="match status" value="1"/>
</dbReference>
<keyword evidence="7" id="KW-0564">Palmitate</keyword>
<keyword evidence="8 11" id="KW-0449">Lipoprotein</keyword>
<evidence type="ECO:0000256" key="6">
    <source>
        <dbReference type="ARBA" id="ARBA00023136"/>
    </source>
</evidence>
<proteinExistence type="inferred from homology"/>
<dbReference type="InterPro" id="IPR050957">
    <property type="entry name" value="BMP_lipoprotein"/>
</dbReference>
<protein>
    <submittedName>
        <fullName evidence="11">Basic membrane lipoprotein</fullName>
    </submittedName>
</protein>
<name>E1R8D2_SEDSS</name>
<evidence type="ECO:0000256" key="1">
    <source>
        <dbReference type="ARBA" id="ARBA00004193"/>
    </source>
</evidence>
<keyword evidence="3" id="KW-0813">Transport</keyword>
<dbReference type="RefSeq" id="WP_013252740.1">
    <property type="nucleotide sequence ID" value="NC_014364.1"/>
</dbReference>
<evidence type="ECO:0000256" key="9">
    <source>
        <dbReference type="SAM" id="SignalP"/>
    </source>
</evidence>
<evidence type="ECO:0000259" key="10">
    <source>
        <dbReference type="Pfam" id="PF02608"/>
    </source>
</evidence>
<evidence type="ECO:0000256" key="7">
    <source>
        <dbReference type="ARBA" id="ARBA00023139"/>
    </source>
</evidence>
<dbReference type="PANTHER" id="PTHR34296">
    <property type="entry name" value="TRANSCRIPTIONAL ACTIVATOR PROTEIN MED"/>
    <property type="match status" value="1"/>
</dbReference>
<keyword evidence="5 9" id="KW-0732">Signal</keyword>
<feature type="domain" description="ABC transporter substrate-binding protein PnrA-like" evidence="10">
    <location>
        <begin position="39"/>
        <end position="307"/>
    </location>
</feature>
<dbReference type="Pfam" id="PF02608">
    <property type="entry name" value="Bmp"/>
    <property type="match status" value="1"/>
</dbReference>
<dbReference type="KEGG" id="ssm:Spirs_0118"/>
<evidence type="ECO:0000313" key="11">
    <source>
        <dbReference type="EMBL" id="ADK79276.1"/>
    </source>
</evidence>
<comment type="subcellular location">
    <subcellularLocation>
        <location evidence="1">Cell membrane</location>
        <topology evidence="1">Lipid-anchor</topology>
    </subcellularLocation>
</comment>
<keyword evidence="12" id="KW-1185">Reference proteome</keyword>